<proteinExistence type="predicted"/>
<accession>A0A1H5PSP5</accession>
<dbReference type="AlphaFoldDB" id="A0A1H5PSP5"/>
<dbReference type="Proteomes" id="UP000181980">
    <property type="component" value="Unassembled WGS sequence"/>
</dbReference>
<organism evidence="1 2">
    <name type="scientific">Jiangella alba</name>
    <dbReference type="NCBI Taxonomy" id="561176"/>
    <lineage>
        <taxon>Bacteria</taxon>
        <taxon>Bacillati</taxon>
        <taxon>Actinomycetota</taxon>
        <taxon>Actinomycetes</taxon>
        <taxon>Jiangellales</taxon>
        <taxon>Jiangellaceae</taxon>
        <taxon>Jiangella</taxon>
    </lineage>
</organism>
<dbReference type="RefSeq" id="WP_069112451.1">
    <property type="nucleotide sequence ID" value="NZ_FNUC01000004.1"/>
</dbReference>
<protein>
    <submittedName>
        <fullName evidence="1">Uncharacterized protein</fullName>
    </submittedName>
</protein>
<evidence type="ECO:0000313" key="2">
    <source>
        <dbReference type="Proteomes" id="UP000181980"/>
    </source>
</evidence>
<dbReference type="EMBL" id="FNUC01000004">
    <property type="protein sequence ID" value="SEF16882.1"/>
    <property type="molecule type" value="Genomic_DNA"/>
</dbReference>
<name>A0A1H5PSP5_9ACTN</name>
<evidence type="ECO:0000313" key="1">
    <source>
        <dbReference type="EMBL" id="SEF16882.1"/>
    </source>
</evidence>
<dbReference type="STRING" id="561176.SAMN04488561_5587"/>
<sequence>MALAGSGDRGELRAAIEGLLRTCVELERHADEMARTSRDQANRVARGLVGLRAPGVSGLAGEIADVATAMRVDVSKALLEARAPYVTEVHQLLGLLAPLHGVATVPALSPPGTVDGLAAAFPAGFARDYVADVVSAVEHSAALQIEASERVQVVSKADADGAKSATGAAFSDGHRDTGVDLLDGPACHAVERHGPQIPDEAQLARLIWLKDPSGADGWQITADGSVLTGHRCGISAGGFTSPEALAKPIEAFLRAAHAQAGGLDEFLTKNTKKKAKVVGIHVSAEIAGLNPGDACGYRGAGTQTKETRRDWLSAREFGIAEGRVAVFGVPFDPITEGSDPGATLVFRRSGATWWLVTCYPVEKQSPTNLRLEDLS</sequence>
<dbReference type="OrthoDB" id="5173766at2"/>
<gene>
    <name evidence="1" type="ORF">SAMN04488561_5587</name>
</gene>
<reference evidence="2" key="1">
    <citation type="submission" date="2016-10" db="EMBL/GenBank/DDBJ databases">
        <authorList>
            <person name="Varghese N."/>
            <person name="Submissions S."/>
        </authorList>
    </citation>
    <scope>NUCLEOTIDE SEQUENCE [LARGE SCALE GENOMIC DNA]</scope>
    <source>
        <strain evidence="2">DSM 45237</strain>
    </source>
</reference>
<keyword evidence="2" id="KW-1185">Reference proteome</keyword>